<gene>
    <name evidence="1" type="ORF">AVEN_260118_1</name>
</gene>
<keyword evidence="2" id="KW-1185">Reference proteome</keyword>
<dbReference type="OrthoDB" id="411823at2759"/>
<accession>A0A4Y2DIH9</accession>
<evidence type="ECO:0000313" key="1">
    <source>
        <dbReference type="EMBL" id="GBM15836.1"/>
    </source>
</evidence>
<dbReference type="AlphaFoldDB" id="A0A4Y2DIH9"/>
<evidence type="ECO:0000313" key="2">
    <source>
        <dbReference type="Proteomes" id="UP000499080"/>
    </source>
</evidence>
<name>A0A4Y2DIH9_ARAVE</name>
<reference evidence="1 2" key="1">
    <citation type="journal article" date="2019" name="Sci. Rep.">
        <title>Orb-weaving spider Araneus ventricosus genome elucidates the spidroin gene catalogue.</title>
        <authorList>
            <person name="Kono N."/>
            <person name="Nakamura H."/>
            <person name="Ohtoshi R."/>
            <person name="Moran D.A.P."/>
            <person name="Shinohara A."/>
            <person name="Yoshida Y."/>
            <person name="Fujiwara M."/>
            <person name="Mori M."/>
            <person name="Tomita M."/>
            <person name="Arakawa K."/>
        </authorList>
    </citation>
    <scope>NUCLEOTIDE SEQUENCE [LARGE SCALE GENOMIC DNA]</scope>
</reference>
<dbReference type="Gene3D" id="3.30.420.10">
    <property type="entry name" value="Ribonuclease H-like superfamily/Ribonuclease H"/>
    <property type="match status" value="1"/>
</dbReference>
<dbReference type="GO" id="GO:0003676">
    <property type="term" value="F:nucleic acid binding"/>
    <property type="evidence" value="ECO:0007669"/>
    <property type="project" value="InterPro"/>
</dbReference>
<evidence type="ECO:0008006" key="3">
    <source>
        <dbReference type="Google" id="ProtNLM"/>
    </source>
</evidence>
<dbReference type="InterPro" id="IPR012337">
    <property type="entry name" value="RNaseH-like_sf"/>
</dbReference>
<dbReference type="InterPro" id="IPR036397">
    <property type="entry name" value="RNaseH_sf"/>
</dbReference>
<dbReference type="EMBL" id="BGPR01000364">
    <property type="protein sequence ID" value="GBM15836.1"/>
    <property type="molecule type" value="Genomic_DNA"/>
</dbReference>
<protein>
    <recommendedName>
        <fullName evidence="3">RNase H type-1 domain-containing protein</fullName>
    </recommendedName>
</protein>
<proteinExistence type="predicted"/>
<organism evidence="1 2">
    <name type="scientific">Araneus ventricosus</name>
    <name type="common">Orbweaver spider</name>
    <name type="synonym">Epeira ventricosa</name>
    <dbReference type="NCBI Taxonomy" id="182803"/>
    <lineage>
        <taxon>Eukaryota</taxon>
        <taxon>Metazoa</taxon>
        <taxon>Ecdysozoa</taxon>
        <taxon>Arthropoda</taxon>
        <taxon>Chelicerata</taxon>
        <taxon>Arachnida</taxon>
        <taxon>Araneae</taxon>
        <taxon>Araneomorphae</taxon>
        <taxon>Entelegynae</taxon>
        <taxon>Araneoidea</taxon>
        <taxon>Araneidae</taxon>
        <taxon>Araneus</taxon>
    </lineage>
</organism>
<comment type="caution">
    <text evidence="1">The sequence shown here is derived from an EMBL/GenBank/DDBJ whole genome shotgun (WGS) entry which is preliminary data.</text>
</comment>
<sequence length="110" mass="12536">MDGDNIFTDGFRIENKVGCAFVYFRDGIEVESLKIMLSDGAIVFMAEVAAIKEEVEYIREKDTRNVRVISDSRSALKEKRRAINSIKEIINGNIDLYWVKVYQGVPSKAQ</sequence>
<dbReference type="SUPFAM" id="SSF53098">
    <property type="entry name" value="Ribonuclease H-like"/>
    <property type="match status" value="1"/>
</dbReference>
<dbReference type="Proteomes" id="UP000499080">
    <property type="component" value="Unassembled WGS sequence"/>
</dbReference>